<dbReference type="SMART" id="SM00147">
    <property type="entry name" value="RasGEF"/>
    <property type="match status" value="1"/>
</dbReference>
<keyword evidence="7" id="KW-1185">Reference proteome</keyword>
<feature type="compositionally biased region" description="Low complexity" evidence="3">
    <location>
        <begin position="88"/>
        <end position="103"/>
    </location>
</feature>
<dbReference type="PANTHER" id="PTHR23113">
    <property type="entry name" value="GUANINE NUCLEOTIDE EXCHANGE FACTOR"/>
    <property type="match status" value="1"/>
</dbReference>
<comment type="caution">
    <text evidence="6">The sequence shown here is derived from an EMBL/GenBank/DDBJ whole genome shotgun (WGS) entry which is preliminary data.</text>
</comment>
<dbReference type="Pfam" id="PF00169">
    <property type="entry name" value="PH"/>
    <property type="match status" value="1"/>
</dbReference>
<dbReference type="Pfam" id="PF00617">
    <property type="entry name" value="RasGEF"/>
    <property type="match status" value="1"/>
</dbReference>
<dbReference type="AlphaFoldDB" id="A0A553NE38"/>
<dbReference type="CDD" id="cd00155">
    <property type="entry name" value="RasGEF"/>
    <property type="match status" value="1"/>
</dbReference>
<dbReference type="InterPro" id="IPR011993">
    <property type="entry name" value="PH-like_dom_sf"/>
</dbReference>
<dbReference type="OMA" id="XSAESED"/>
<protein>
    <recommendedName>
        <fullName evidence="8">Ras-GEF domain-containing protein</fullName>
    </recommendedName>
</protein>
<feature type="compositionally biased region" description="Low complexity" evidence="3">
    <location>
        <begin position="347"/>
        <end position="364"/>
    </location>
</feature>
<dbReference type="SUPFAM" id="SSF50729">
    <property type="entry name" value="PH domain-like"/>
    <property type="match status" value="1"/>
</dbReference>
<dbReference type="Proteomes" id="UP000318571">
    <property type="component" value="Chromosome 10"/>
</dbReference>
<feature type="compositionally biased region" description="Gly residues" evidence="3">
    <location>
        <begin position="20"/>
        <end position="33"/>
    </location>
</feature>
<dbReference type="EMBL" id="VCGU01000458">
    <property type="protein sequence ID" value="TRY63702.1"/>
    <property type="molecule type" value="Genomic_DNA"/>
</dbReference>
<dbReference type="InterPro" id="IPR001895">
    <property type="entry name" value="RASGEF_cat_dom"/>
</dbReference>
<feature type="domain" description="Ras-GEF" evidence="5">
    <location>
        <begin position="109"/>
        <end position="349"/>
    </location>
</feature>
<dbReference type="InterPro" id="IPR023578">
    <property type="entry name" value="Ras_GEF_dom_sf"/>
</dbReference>
<dbReference type="OrthoDB" id="10254377at2759"/>
<evidence type="ECO:0000259" key="5">
    <source>
        <dbReference type="PROSITE" id="PS50009"/>
    </source>
</evidence>
<dbReference type="STRING" id="6832.A0A553NE38"/>
<evidence type="ECO:0000256" key="1">
    <source>
        <dbReference type="ARBA" id="ARBA00022658"/>
    </source>
</evidence>
<feature type="domain" description="PH" evidence="4">
    <location>
        <begin position="503"/>
        <end position="611"/>
    </location>
</feature>
<dbReference type="Gene3D" id="1.10.840.10">
    <property type="entry name" value="Ras guanine-nucleotide exchange factors catalytic domain"/>
    <property type="match status" value="1"/>
</dbReference>
<dbReference type="GO" id="GO:0007265">
    <property type="term" value="P:Ras protein signal transduction"/>
    <property type="evidence" value="ECO:0007669"/>
    <property type="project" value="TreeGrafter"/>
</dbReference>
<reference evidence="6 7" key="1">
    <citation type="journal article" date="2018" name="Nat. Ecol. Evol.">
        <title>Genomic signatures of mitonuclear coevolution across populations of Tigriopus californicus.</title>
        <authorList>
            <person name="Barreto F.S."/>
            <person name="Watson E.T."/>
            <person name="Lima T.G."/>
            <person name="Willett C.S."/>
            <person name="Edmands S."/>
            <person name="Li W."/>
            <person name="Burton R.S."/>
        </authorList>
    </citation>
    <scope>NUCLEOTIDE SEQUENCE [LARGE SCALE GENOMIC DNA]</scope>
    <source>
        <strain evidence="6 7">San Diego</strain>
    </source>
</reference>
<feature type="region of interest" description="Disordered" evidence="3">
    <location>
        <begin position="345"/>
        <end position="369"/>
    </location>
</feature>
<gene>
    <name evidence="6" type="ORF">TCAL_03611</name>
</gene>
<sequence length="626" mass="69071">MIMTTTHSTQRLASAPITGVYGGRTGRSGGGGPWVSRSASVASTSAAAAHRGPLPAECLAGSASLAFKYASLPGHGSQAGGASSLVGSRLPSLSPPTSASPRLDSMSFTPEELASQLTLLDCPAFQAIAPEELVSCSWNKKNKLEVAPNVVAFIRRFNHVAFWSTQEILRYESSVKARAEVMAHFIRTAKKLQELNNLNAEFAIISALQSASIFRLSKTWSHVPRKEKQTFDKLADLFSERDNFARLRDHMNAIALKHDPCLPYLGLYLTDLVYIDMAHPHSGGLESQQRRFKMNNILRIVSELQQSNYSNLPVIPKCQQYLKSIQYIDELQKFIEEDHYKLSLKLEPNPNQQPNSVPSSSSSKESVHSFRDPGLMAELNLSPAKGNCCIRSVKPAFVPGHRKSRSDGANIFLSCGGSATQNDDGPPWSNSGTLSSAESDERFKHHLLDDSLLEEPFLGASSNPSPDGLSYDLSEKATLADTNTVATANNAPLGPGSRCSFQGCVKRKTLIKEGRRPTVSSWQRYWLQIWESALVFFLPKTLTKGTERKDFRSEPYKFKSILGWIVMVADTTTDNLSFQLTDPFQKSVYRFRAPTPELARTWVHCLHMSTKGIDPEGTPKNLITFE</sequence>
<accession>A0A553NE38</accession>
<dbReference type="PROSITE" id="PS50003">
    <property type="entry name" value="PH_DOMAIN"/>
    <property type="match status" value="1"/>
</dbReference>
<dbReference type="SUPFAM" id="SSF48366">
    <property type="entry name" value="Ras GEF"/>
    <property type="match status" value="1"/>
</dbReference>
<dbReference type="InterPro" id="IPR036964">
    <property type="entry name" value="RASGEF_cat_dom_sf"/>
</dbReference>
<dbReference type="SMART" id="SM00233">
    <property type="entry name" value="PH"/>
    <property type="match status" value="1"/>
</dbReference>
<dbReference type="GO" id="GO:0005085">
    <property type="term" value="F:guanyl-nucleotide exchange factor activity"/>
    <property type="evidence" value="ECO:0007669"/>
    <property type="project" value="UniProtKB-KW"/>
</dbReference>
<dbReference type="InterPro" id="IPR001849">
    <property type="entry name" value="PH_domain"/>
</dbReference>
<feature type="region of interest" description="Disordered" evidence="3">
    <location>
        <begin position="18"/>
        <end position="37"/>
    </location>
</feature>
<feature type="region of interest" description="Disordered" evidence="3">
    <location>
        <begin position="81"/>
        <end position="105"/>
    </location>
</feature>
<evidence type="ECO:0008006" key="8">
    <source>
        <dbReference type="Google" id="ProtNLM"/>
    </source>
</evidence>
<dbReference type="PROSITE" id="PS50009">
    <property type="entry name" value="RASGEF_CAT"/>
    <property type="match status" value="1"/>
</dbReference>
<evidence type="ECO:0000259" key="4">
    <source>
        <dbReference type="PROSITE" id="PS50003"/>
    </source>
</evidence>
<keyword evidence="1 2" id="KW-0344">Guanine-nucleotide releasing factor</keyword>
<dbReference type="InterPro" id="IPR008937">
    <property type="entry name" value="Ras-like_GEF"/>
</dbReference>
<evidence type="ECO:0000256" key="2">
    <source>
        <dbReference type="PROSITE-ProRule" id="PRU00168"/>
    </source>
</evidence>
<dbReference type="GO" id="GO:0005886">
    <property type="term" value="C:plasma membrane"/>
    <property type="evidence" value="ECO:0007669"/>
    <property type="project" value="TreeGrafter"/>
</dbReference>
<evidence type="ECO:0000313" key="6">
    <source>
        <dbReference type="EMBL" id="TRY63702.1"/>
    </source>
</evidence>
<proteinExistence type="predicted"/>
<name>A0A553NE38_TIGCA</name>
<dbReference type="Gene3D" id="2.30.29.30">
    <property type="entry name" value="Pleckstrin-homology domain (PH domain)/Phosphotyrosine-binding domain (PTB)"/>
    <property type="match status" value="1"/>
</dbReference>
<dbReference type="PANTHER" id="PTHR23113:SF368">
    <property type="entry name" value="CELL DIVISION CONTROL PROTEIN 25"/>
    <property type="match status" value="1"/>
</dbReference>
<organism evidence="6 7">
    <name type="scientific">Tigriopus californicus</name>
    <name type="common">Marine copepod</name>
    <dbReference type="NCBI Taxonomy" id="6832"/>
    <lineage>
        <taxon>Eukaryota</taxon>
        <taxon>Metazoa</taxon>
        <taxon>Ecdysozoa</taxon>
        <taxon>Arthropoda</taxon>
        <taxon>Crustacea</taxon>
        <taxon>Multicrustacea</taxon>
        <taxon>Hexanauplia</taxon>
        <taxon>Copepoda</taxon>
        <taxon>Harpacticoida</taxon>
        <taxon>Harpacticidae</taxon>
        <taxon>Tigriopus</taxon>
    </lineage>
</organism>
<evidence type="ECO:0000256" key="3">
    <source>
        <dbReference type="SAM" id="MobiDB-lite"/>
    </source>
</evidence>
<evidence type="ECO:0000313" key="7">
    <source>
        <dbReference type="Proteomes" id="UP000318571"/>
    </source>
</evidence>